<dbReference type="VEuPathDB" id="FungiDB:HMPREF1541_07919"/>
<dbReference type="RefSeq" id="XP_008720464.1">
    <property type="nucleotide sequence ID" value="XM_008722242.1"/>
</dbReference>
<dbReference type="SUPFAM" id="SSF57667">
    <property type="entry name" value="beta-beta-alpha zinc fingers"/>
    <property type="match status" value="1"/>
</dbReference>
<gene>
    <name evidence="4" type="ORF">HMPREF1541_07919</name>
</gene>
<keyword evidence="1" id="KW-0863">Zinc-finger</keyword>
<organism evidence="4 5">
    <name type="scientific">Cyphellophora europaea (strain CBS 101466)</name>
    <name type="common">Phialophora europaea</name>
    <dbReference type="NCBI Taxonomy" id="1220924"/>
    <lineage>
        <taxon>Eukaryota</taxon>
        <taxon>Fungi</taxon>
        <taxon>Dikarya</taxon>
        <taxon>Ascomycota</taxon>
        <taxon>Pezizomycotina</taxon>
        <taxon>Eurotiomycetes</taxon>
        <taxon>Chaetothyriomycetidae</taxon>
        <taxon>Chaetothyriales</taxon>
        <taxon>Cyphellophoraceae</taxon>
        <taxon>Cyphellophora</taxon>
    </lineage>
</organism>
<dbReference type="InterPro" id="IPR036236">
    <property type="entry name" value="Znf_C2H2_sf"/>
</dbReference>
<accession>W2RKC9</accession>
<dbReference type="eggNOG" id="ENOG502RU92">
    <property type="taxonomic scope" value="Eukaryota"/>
</dbReference>
<protein>
    <recommendedName>
        <fullName evidence="3">C2H2-type domain-containing protein</fullName>
    </recommendedName>
</protein>
<evidence type="ECO:0000259" key="3">
    <source>
        <dbReference type="PROSITE" id="PS50157"/>
    </source>
</evidence>
<evidence type="ECO:0000313" key="5">
    <source>
        <dbReference type="Proteomes" id="UP000030752"/>
    </source>
</evidence>
<name>W2RKC9_CYPE1</name>
<proteinExistence type="predicted"/>
<feature type="compositionally biased region" description="Basic residues" evidence="2">
    <location>
        <begin position="589"/>
        <end position="605"/>
    </location>
</feature>
<dbReference type="PROSITE" id="PS50157">
    <property type="entry name" value="ZINC_FINGER_C2H2_2"/>
    <property type="match status" value="1"/>
</dbReference>
<dbReference type="Proteomes" id="UP000030752">
    <property type="component" value="Unassembled WGS sequence"/>
</dbReference>
<dbReference type="PROSITE" id="PS00028">
    <property type="entry name" value="ZINC_FINGER_C2H2_1"/>
    <property type="match status" value="1"/>
</dbReference>
<feature type="region of interest" description="Disordered" evidence="2">
    <location>
        <begin position="580"/>
        <end position="605"/>
    </location>
</feature>
<dbReference type="AlphaFoldDB" id="W2RKC9"/>
<dbReference type="GeneID" id="19975258"/>
<feature type="region of interest" description="Disordered" evidence="2">
    <location>
        <begin position="1"/>
        <end position="33"/>
    </location>
</feature>
<dbReference type="InterPro" id="IPR013087">
    <property type="entry name" value="Znf_C2H2_type"/>
</dbReference>
<keyword evidence="1" id="KW-0479">Metal-binding</keyword>
<dbReference type="InParanoid" id="W2RKC9"/>
<evidence type="ECO:0000256" key="2">
    <source>
        <dbReference type="SAM" id="MobiDB-lite"/>
    </source>
</evidence>
<evidence type="ECO:0000313" key="4">
    <source>
        <dbReference type="EMBL" id="ETN36932.1"/>
    </source>
</evidence>
<dbReference type="Gene3D" id="3.30.160.60">
    <property type="entry name" value="Classic Zinc Finger"/>
    <property type="match status" value="1"/>
</dbReference>
<feature type="domain" description="C2H2-type" evidence="3">
    <location>
        <begin position="539"/>
        <end position="567"/>
    </location>
</feature>
<evidence type="ECO:0000256" key="1">
    <source>
        <dbReference type="PROSITE-ProRule" id="PRU00042"/>
    </source>
</evidence>
<reference evidence="4 5" key="1">
    <citation type="submission" date="2013-03" db="EMBL/GenBank/DDBJ databases">
        <title>The Genome Sequence of Phialophora europaea CBS 101466.</title>
        <authorList>
            <consortium name="The Broad Institute Genomics Platform"/>
            <person name="Cuomo C."/>
            <person name="de Hoog S."/>
            <person name="Gorbushina A."/>
            <person name="Walker B."/>
            <person name="Young S.K."/>
            <person name="Zeng Q."/>
            <person name="Gargeya S."/>
            <person name="Fitzgerald M."/>
            <person name="Haas B."/>
            <person name="Abouelleil A."/>
            <person name="Allen A.W."/>
            <person name="Alvarado L."/>
            <person name="Arachchi H.M."/>
            <person name="Berlin A.M."/>
            <person name="Chapman S.B."/>
            <person name="Gainer-Dewar J."/>
            <person name="Goldberg J."/>
            <person name="Griggs A."/>
            <person name="Gujja S."/>
            <person name="Hansen M."/>
            <person name="Howarth C."/>
            <person name="Imamovic A."/>
            <person name="Ireland A."/>
            <person name="Larimer J."/>
            <person name="McCowan C."/>
            <person name="Murphy C."/>
            <person name="Pearson M."/>
            <person name="Poon T.W."/>
            <person name="Priest M."/>
            <person name="Roberts A."/>
            <person name="Saif S."/>
            <person name="Shea T."/>
            <person name="Sisk P."/>
            <person name="Sykes S."/>
            <person name="Wortman J."/>
            <person name="Nusbaum C."/>
            <person name="Birren B."/>
        </authorList>
    </citation>
    <scope>NUCLEOTIDE SEQUENCE [LARGE SCALE GENOMIC DNA]</scope>
    <source>
        <strain evidence="4 5">CBS 101466</strain>
    </source>
</reference>
<dbReference type="HOGENOM" id="CLU_451278_0_0_1"/>
<dbReference type="GO" id="GO:0008270">
    <property type="term" value="F:zinc ion binding"/>
    <property type="evidence" value="ECO:0007669"/>
    <property type="project" value="UniProtKB-KW"/>
</dbReference>
<sequence>MSNRRYQSGLARSEDDASRSNIRRTHTEPTTPITDNLLAAACEEGLEDIPDGGAPELALNKAELESLRADLLGSIKGAEQVCVKNPTVSSPARSIEILCRKLNLSMQKAVKAYLNVKRPDMSGGKTLADIWEPFAADEVALSGRPREHLVCPSGDFGEPLRLFVQWHYPTFNTKQLEYMHTADTTNPCTNMMLKVGVNPITQPLGWGERWHRRESTKDREQQPVPMSARPQAELDLADNFNTELLELANAKIVLLLGIPAQKWYETKFKPKSMTVIDKPKIQLWANFDQGKNGTVFQRLAVPCPHPEAIFFDSVGRGRQMDECIRFAVELAGLEIPLDTTFFARMEDSRIKIKKHIGFPCGPRDNKVDILVKMLAFEHQDGSEKIPWKAIPSMIRDLFHRWTGQPASETAMNSFLLPLCPEWHVSLVKGLHILLCQRASGSASAGFALQKAGNAVQQTRGWPALDRGRATQLAADPTMSRARAAHDAQGRPGIQKSIDVNRQQGYANLAKGRETMSLQAEARRRGEDPSIVRSSAATSWSCDECEKSFNTKQAHSQHMQVEHQGKRYECEWAKQGRGCTQKPYKGGSGLRKHIATRHKGQKYPPE</sequence>
<dbReference type="EMBL" id="KB822724">
    <property type="protein sequence ID" value="ETN36932.1"/>
    <property type="molecule type" value="Genomic_DNA"/>
</dbReference>
<keyword evidence="1" id="KW-0862">Zinc</keyword>
<keyword evidence="5" id="KW-1185">Reference proteome</keyword>